<protein>
    <submittedName>
        <fullName evidence="2">Uncharacterized protein</fullName>
    </submittedName>
</protein>
<feature type="region of interest" description="Disordered" evidence="1">
    <location>
        <begin position="35"/>
        <end position="167"/>
    </location>
</feature>
<proteinExistence type="predicted"/>
<evidence type="ECO:0000313" key="3">
    <source>
        <dbReference type="Proteomes" id="UP000094065"/>
    </source>
</evidence>
<gene>
    <name evidence="2" type="ORF">L202_00757</name>
</gene>
<dbReference type="OrthoDB" id="2595865at2759"/>
<reference evidence="2 3" key="1">
    <citation type="submission" date="2016-06" db="EMBL/GenBank/DDBJ databases">
        <title>Evolution of pathogenesis and genome organization in the Tremellales.</title>
        <authorList>
            <person name="Cuomo C."/>
            <person name="Litvintseva A."/>
            <person name="Heitman J."/>
            <person name="Chen Y."/>
            <person name="Sun S."/>
            <person name="Springer D."/>
            <person name="Dromer F."/>
            <person name="Young S."/>
            <person name="Zeng Q."/>
            <person name="Chapman S."/>
            <person name="Gujja S."/>
            <person name="Saif S."/>
            <person name="Birren B."/>
        </authorList>
    </citation>
    <scope>NUCLEOTIDE SEQUENCE [LARGE SCALE GENOMIC DNA]</scope>
    <source>
        <strain evidence="2 3">CBS 6039</strain>
    </source>
</reference>
<dbReference type="Proteomes" id="UP000094065">
    <property type="component" value="Unassembled WGS sequence"/>
</dbReference>
<organism evidence="2 3">
    <name type="scientific">Cryptococcus amylolentus CBS 6039</name>
    <dbReference type="NCBI Taxonomy" id="1295533"/>
    <lineage>
        <taxon>Eukaryota</taxon>
        <taxon>Fungi</taxon>
        <taxon>Dikarya</taxon>
        <taxon>Basidiomycota</taxon>
        <taxon>Agaricomycotina</taxon>
        <taxon>Tremellomycetes</taxon>
        <taxon>Tremellales</taxon>
        <taxon>Cryptococcaceae</taxon>
        <taxon>Cryptococcus</taxon>
    </lineage>
</organism>
<evidence type="ECO:0000256" key="1">
    <source>
        <dbReference type="SAM" id="MobiDB-lite"/>
    </source>
</evidence>
<sequence length="198" mass="20866">MQQPYSANTQQQGAAYYQSHVSPSTAAAHHLSLPYLHSPANGSSTSLLDAVVGHQAHTSPSIPNTGLQSSTNYPSHPASVRPNPPSSYSQAFNNVSRDPSSGASSQSHGGSSLGKVSERGESDWDVVSASEGGARGQGVDEEEDEEAVKDLQEKVAKRRSQLPRLESQLADLEAQIKAAEDRLAQAQTNPQGGAPVRQ</sequence>
<feature type="compositionally biased region" description="Low complexity" evidence="1">
    <location>
        <begin position="100"/>
        <end position="114"/>
    </location>
</feature>
<feature type="compositionally biased region" description="Polar residues" evidence="1">
    <location>
        <begin position="86"/>
        <end position="99"/>
    </location>
</feature>
<feature type="region of interest" description="Disordered" evidence="1">
    <location>
        <begin position="1"/>
        <end position="23"/>
    </location>
</feature>
<accession>A0A1E3IAH3</accession>
<keyword evidence="3" id="KW-1185">Reference proteome</keyword>
<dbReference type="AlphaFoldDB" id="A0A1E3IAH3"/>
<feature type="compositionally biased region" description="Polar residues" evidence="1">
    <location>
        <begin position="56"/>
        <end position="74"/>
    </location>
</feature>
<comment type="caution">
    <text evidence="2">The sequence shown here is derived from an EMBL/GenBank/DDBJ whole genome shotgun (WGS) entry which is preliminary data.</text>
</comment>
<dbReference type="EMBL" id="AWGJ01000001">
    <property type="protein sequence ID" value="ODN84906.1"/>
    <property type="molecule type" value="Genomic_DNA"/>
</dbReference>
<dbReference type="RefSeq" id="XP_018998709.1">
    <property type="nucleotide sequence ID" value="XM_019134004.1"/>
</dbReference>
<dbReference type="GeneID" id="30152066"/>
<name>A0A1E3IAH3_9TREE</name>
<evidence type="ECO:0000313" key="2">
    <source>
        <dbReference type="EMBL" id="ODN84906.1"/>
    </source>
</evidence>